<evidence type="ECO:0000313" key="14">
    <source>
        <dbReference type="Proteomes" id="UP000197032"/>
    </source>
</evidence>
<keyword evidence="5 9" id="KW-0067">ATP-binding</keyword>
<dbReference type="GO" id="GO:0003684">
    <property type="term" value="F:damaged DNA binding"/>
    <property type="evidence" value="ECO:0007669"/>
    <property type="project" value="InterPro"/>
</dbReference>
<keyword evidence="11" id="KW-0862">Zinc</keyword>
<accession>A0A1Z5HNN4</accession>
<dbReference type="InterPro" id="IPR020588">
    <property type="entry name" value="RecA_ATP-bd"/>
</dbReference>
<reference evidence="14" key="1">
    <citation type="journal article" date="2017" name="Appl. Environ. Microbiol.">
        <title>Genomic analysis of Calderihabitans maritimus KKC1, a thermophilic hydrogenogenic carboxydotrophic bacterium isolated from marine sediment.</title>
        <authorList>
            <person name="Omae K."/>
            <person name="Yoneda Y."/>
            <person name="Fukuyama Y."/>
            <person name="Yoshida T."/>
            <person name="Sako Y."/>
        </authorList>
    </citation>
    <scope>NUCLEOTIDE SEQUENCE [LARGE SCALE GENOMIC DNA]</scope>
    <source>
        <strain evidence="14">KKC1</strain>
    </source>
</reference>
<dbReference type="InterPro" id="IPR027417">
    <property type="entry name" value="P-loop_NTPase"/>
</dbReference>
<feature type="binding site" evidence="9">
    <location>
        <begin position="36"/>
        <end position="43"/>
    </location>
    <ligand>
        <name>ATP</name>
        <dbReference type="ChEBI" id="CHEBI:30616"/>
    </ligand>
</feature>
<evidence type="ECO:0000256" key="1">
    <source>
        <dbReference type="ARBA" id="ARBA00022723"/>
    </source>
</evidence>
<protein>
    <recommendedName>
        <fullName evidence="9 10">DNA repair protein RadA</fullName>
    </recommendedName>
</protein>
<organism evidence="13 14">
    <name type="scientific">Calderihabitans maritimus</name>
    <dbReference type="NCBI Taxonomy" id="1246530"/>
    <lineage>
        <taxon>Bacteria</taxon>
        <taxon>Bacillati</taxon>
        <taxon>Bacillota</taxon>
        <taxon>Clostridia</taxon>
        <taxon>Neomoorellales</taxon>
        <taxon>Calderihabitantaceae</taxon>
        <taxon>Calderihabitans</taxon>
    </lineage>
</organism>
<feature type="short sequence motif" description="RadA KNRFG motif" evidence="9">
    <location>
        <begin position="193"/>
        <end position="197"/>
    </location>
</feature>
<comment type="similarity">
    <text evidence="9 11">Belongs to the RecA family. RadA subfamily.</text>
</comment>
<dbReference type="FunFam" id="3.40.50.300:FF:000050">
    <property type="entry name" value="DNA repair protein RadA"/>
    <property type="match status" value="1"/>
</dbReference>
<evidence type="ECO:0000313" key="13">
    <source>
        <dbReference type="EMBL" id="GAW91142.1"/>
    </source>
</evidence>
<keyword evidence="14" id="KW-1185">Reference proteome</keyword>
<dbReference type="GO" id="GO:0008270">
    <property type="term" value="F:zinc ion binding"/>
    <property type="evidence" value="ECO:0007669"/>
    <property type="project" value="UniProtKB-KW"/>
</dbReference>
<keyword evidence="8 9" id="KW-0234">DNA repair</keyword>
<dbReference type="InterPro" id="IPR014721">
    <property type="entry name" value="Ribsml_uS5_D2-typ_fold_subgr"/>
</dbReference>
<feature type="region of interest" description="Lon-protease-like" evidence="9">
    <location>
        <begin position="292"/>
        <end position="396"/>
    </location>
</feature>
<dbReference type="GO" id="GO:0005524">
    <property type="term" value="F:ATP binding"/>
    <property type="evidence" value="ECO:0007669"/>
    <property type="project" value="UniProtKB-UniRule"/>
</dbReference>
<dbReference type="EMBL" id="BDGJ01000007">
    <property type="protein sequence ID" value="GAW91142.1"/>
    <property type="molecule type" value="Genomic_DNA"/>
</dbReference>
<evidence type="ECO:0000256" key="4">
    <source>
        <dbReference type="ARBA" id="ARBA00022801"/>
    </source>
</evidence>
<gene>
    <name evidence="9" type="primary">radA</name>
    <name evidence="13" type="ORF">KKC1_03040</name>
</gene>
<dbReference type="InterPro" id="IPR003593">
    <property type="entry name" value="AAA+_ATPase"/>
</dbReference>
<evidence type="ECO:0000256" key="6">
    <source>
        <dbReference type="ARBA" id="ARBA00023016"/>
    </source>
</evidence>
<evidence type="ECO:0000256" key="7">
    <source>
        <dbReference type="ARBA" id="ARBA00023125"/>
    </source>
</evidence>
<dbReference type="SMART" id="SM00382">
    <property type="entry name" value="AAA"/>
    <property type="match status" value="1"/>
</dbReference>
<dbReference type="PANTHER" id="PTHR32472:SF10">
    <property type="entry name" value="DNA REPAIR PROTEIN RADA-LIKE PROTEIN"/>
    <property type="match status" value="1"/>
</dbReference>
<evidence type="ECO:0000256" key="2">
    <source>
        <dbReference type="ARBA" id="ARBA00022741"/>
    </source>
</evidence>
<keyword evidence="4" id="KW-0378">Hydrolase</keyword>
<evidence type="ECO:0000256" key="5">
    <source>
        <dbReference type="ARBA" id="ARBA00022840"/>
    </source>
</evidence>
<comment type="function">
    <text evidence="11">DNA-dependent ATPase involved in processing of recombination intermediates, plays a role in repairing DNA breaks. Stimulates the branch migration of RecA-mediated strand transfer reactions, allowing the 3' invading strand to extend heteroduplex DNA faster. Binds ssDNA in the presence of ADP but not other nucleotides, has ATPase activity that is stimulated by ssDNA and various branched DNA structures, but inhibited by SSB. Does not have RecA's homology-searching function.</text>
</comment>
<evidence type="ECO:0000256" key="3">
    <source>
        <dbReference type="ARBA" id="ARBA00022763"/>
    </source>
</evidence>
<dbReference type="PROSITE" id="PS50162">
    <property type="entry name" value="RECA_2"/>
    <property type="match status" value="1"/>
</dbReference>
<dbReference type="Pfam" id="PF13481">
    <property type="entry name" value="AAA_25"/>
    <property type="match status" value="1"/>
</dbReference>
<dbReference type="Pfam" id="PF13541">
    <property type="entry name" value="ChlI"/>
    <property type="match status" value="1"/>
</dbReference>
<keyword evidence="6 9" id="KW-0346">Stress response</keyword>
<evidence type="ECO:0000259" key="12">
    <source>
        <dbReference type="PROSITE" id="PS50162"/>
    </source>
</evidence>
<keyword evidence="1 9" id="KW-0479">Metal-binding</keyword>
<dbReference type="AlphaFoldDB" id="A0A1Z5HNN4"/>
<keyword evidence="11" id="KW-0863">Zinc-finger</keyword>
<evidence type="ECO:0000256" key="8">
    <source>
        <dbReference type="ARBA" id="ARBA00023204"/>
    </source>
</evidence>
<dbReference type="Gene3D" id="3.30.230.10">
    <property type="match status" value="1"/>
</dbReference>
<dbReference type="SUPFAM" id="SSF54211">
    <property type="entry name" value="Ribosomal protein S5 domain 2-like"/>
    <property type="match status" value="1"/>
</dbReference>
<dbReference type="PANTHER" id="PTHR32472">
    <property type="entry name" value="DNA REPAIR PROTEIN RADA"/>
    <property type="match status" value="1"/>
</dbReference>
<evidence type="ECO:0000256" key="9">
    <source>
        <dbReference type="HAMAP-Rule" id="MF_01498"/>
    </source>
</evidence>
<comment type="function">
    <text evidence="9">Plays a role in repairing double-strand DNA breaks, probably involving stabilizing or processing branched DNA or blocked replication forks.</text>
</comment>
<dbReference type="GO" id="GO:0000725">
    <property type="term" value="P:recombinational repair"/>
    <property type="evidence" value="ECO:0007669"/>
    <property type="project" value="UniProtKB-UniRule"/>
</dbReference>
<proteinExistence type="inferred from homology"/>
<dbReference type="GO" id="GO:0016787">
    <property type="term" value="F:hydrolase activity"/>
    <property type="evidence" value="ECO:0007669"/>
    <property type="project" value="UniProtKB-KW"/>
</dbReference>
<dbReference type="NCBIfam" id="TIGR00416">
    <property type="entry name" value="sms"/>
    <property type="match status" value="1"/>
</dbReference>
<dbReference type="HAMAP" id="MF_01498">
    <property type="entry name" value="RadA_bact"/>
    <property type="match status" value="1"/>
</dbReference>
<evidence type="ECO:0000256" key="11">
    <source>
        <dbReference type="RuleBase" id="RU003555"/>
    </source>
</evidence>
<dbReference type="InterPro" id="IPR020568">
    <property type="entry name" value="Ribosomal_Su5_D2-typ_SF"/>
</dbReference>
<keyword evidence="3 9" id="KW-0227">DNA damage</keyword>
<dbReference type="InterPro" id="IPR004504">
    <property type="entry name" value="DNA_repair_RadA"/>
</dbReference>
<feature type="domain" description="RecA family profile 1" evidence="12">
    <location>
        <begin position="7"/>
        <end position="156"/>
    </location>
</feature>
<dbReference type="PRINTS" id="PR01874">
    <property type="entry name" value="DNAREPAIRADA"/>
</dbReference>
<dbReference type="GO" id="GO:0140664">
    <property type="term" value="F:ATP-dependent DNA damage sensor activity"/>
    <property type="evidence" value="ECO:0007669"/>
    <property type="project" value="InterPro"/>
</dbReference>
<sequence length="396" mass="43090">MEITTSNEERFATDIVELDRVLGGGILPGSLILVGGDPGIGKSTLLLMVAWTISKKYGTVLYISGEESLKQTRLRAERIGTLSSSLYILTETCLENIEYFIEKLNPVLVIIDSIQTIYKTDLPAAPGTVSQVRECCVQLLTIAKTKNIPIFLIGHVTKEGSLAGPRVLEHMVDAVLYLEGERHHTFRVLRAVKNRFGSTNEIGVFEMKETGLVEVKNPSAMFLAERPLGATGSLVVSSLEGTRPVLFELQALVTPSSYHNARRLATGLDLGRVLLMIAVLEKRISLNLGNQDIYVNIVGGVRTQEAALDLGICSAIASSFKDIPVDPYTLVIGEVGLAGEVRAVSQLEKRVREAEKLGLRRCVLPANNLNNLKYKGQIELIGVTNVKEALEIVLGG</sequence>
<name>A0A1Z5HNN4_9FIRM</name>
<keyword evidence="7 9" id="KW-0238">DNA-binding</keyword>
<keyword evidence="2 9" id="KW-0547">Nucleotide-binding</keyword>
<dbReference type="SUPFAM" id="SSF52540">
    <property type="entry name" value="P-loop containing nucleoside triphosphate hydrolases"/>
    <property type="match status" value="1"/>
</dbReference>
<dbReference type="Proteomes" id="UP000197032">
    <property type="component" value="Unassembled WGS sequence"/>
</dbReference>
<comment type="caution">
    <text evidence="13">The sequence shown here is derived from an EMBL/GenBank/DDBJ whole genome shotgun (WGS) entry which is preliminary data.</text>
</comment>
<evidence type="ECO:0000256" key="10">
    <source>
        <dbReference type="NCBIfam" id="TIGR00416"/>
    </source>
</evidence>
<comment type="domain">
    <text evidence="9">The middle region has homology to RecA with ATPase motifs including the RadA KNRFG motif, while the C-terminus is homologous to Lon protease.</text>
</comment>
<dbReference type="GO" id="GO:0005829">
    <property type="term" value="C:cytosol"/>
    <property type="evidence" value="ECO:0007669"/>
    <property type="project" value="TreeGrafter"/>
</dbReference>
<dbReference type="CDD" id="cd01121">
    <property type="entry name" value="RadA_SMS_N"/>
    <property type="match status" value="1"/>
</dbReference>
<dbReference type="Gene3D" id="3.40.50.300">
    <property type="entry name" value="P-loop containing nucleotide triphosphate hydrolases"/>
    <property type="match status" value="1"/>
</dbReference>